<dbReference type="Gene3D" id="3.40.50.2000">
    <property type="entry name" value="Glycogen Phosphorylase B"/>
    <property type="match status" value="1"/>
</dbReference>
<dbReference type="GO" id="GO:0016757">
    <property type="term" value="F:glycosyltransferase activity"/>
    <property type="evidence" value="ECO:0007669"/>
    <property type="project" value="UniProtKB-KW"/>
</dbReference>
<keyword evidence="3" id="KW-0808">Transferase</keyword>
<feature type="domain" description="HMW1C N-terminal" evidence="4">
    <location>
        <begin position="5"/>
        <end position="119"/>
    </location>
</feature>
<evidence type="ECO:0000256" key="3">
    <source>
        <dbReference type="ARBA" id="ARBA00022679"/>
    </source>
</evidence>
<dbReference type="RefSeq" id="WP_074300050.1">
    <property type="nucleotide sequence ID" value="NZ_FSRU01000002.1"/>
</dbReference>
<evidence type="ECO:0000313" key="6">
    <source>
        <dbReference type="EMBL" id="SIO60760.1"/>
    </source>
</evidence>
<keyword evidence="7" id="KW-1185">Reference proteome</keyword>
<dbReference type="InterPro" id="IPR051939">
    <property type="entry name" value="Glycosyltr_41/O-GlcNAc_trsf"/>
</dbReference>
<dbReference type="Gene3D" id="3.40.50.11380">
    <property type="match status" value="1"/>
</dbReference>
<proteinExistence type="predicted"/>
<comment type="pathway">
    <text evidence="1">Protein modification; protein glycosylation.</text>
</comment>
<protein>
    <recommendedName>
        <fullName evidence="8">Glycosyl transferase family 1</fullName>
    </recommendedName>
</protein>
<evidence type="ECO:0000256" key="1">
    <source>
        <dbReference type="ARBA" id="ARBA00004922"/>
    </source>
</evidence>
<evidence type="ECO:0000313" key="7">
    <source>
        <dbReference type="Proteomes" id="UP000185151"/>
    </source>
</evidence>
<accession>A0A1N6KW56</accession>
<evidence type="ECO:0000259" key="4">
    <source>
        <dbReference type="Pfam" id="PF18071"/>
    </source>
</evidence>
<dbReference type="EMBL" id="FSRU01000002">
    <property type="protein sequence ID" value="SIO60760.1"/>
    <property type="molecule type" value="Genomic_DNA"/>
</dbReference>
<keyword evidence="2" id="KW-0328">Glycosyltransferase</keyword>
<dbReference type="AlphaFoldDB" id="A0A1N6KW56"/>
<dbReference type="InterPro" id="IPR040542">
    <property type="entry name" value="HMW1_D2"/>
</dbReference>
<name>A0A1N6KW56_9BURK</name>
<evidence type="ECO:0008006" key="8">
    <source>
        <dbReference type="Google" id="ProtNLM"/>
    </source>
</evidence>
<dbReference type="Pfam" id="PF18254">
    <property type="entry name" value="HMw1_D2"/>
    <property type="match status" value="1"/>
</dbReference>
<dbReference type="Pfam" id="PF18071">
    <property type="entry name" value="HMW1C_N"/>
    <property type="match status" value="1"/>
</dbReference>
<dbReference type="InterPro" id="IPR041109">
    <property type="entry name" value="HMW1C_N"/>
</dbReference>
<sequence length="628" mass="69886">MAFTFSLDEFEQLVYTRAYDQAASQFIAFLVLLHGKRGELDGDFRASGMIDLPPDEQHERFCTRLACAVSSLFADPAFRPSTECFRLMLTLHEWIGVLFSATALGNADPVTRHLNPRGPANPAFLPGDRFVEKLCALYSSESEQELDFAALWAHDKTLAACLALVLMAPLFHGSASAHGKREALLQWLPGKLQQIDDLDDLPSAVLHNAYMFCSYADTPARHAIKRDINVLVRRKLKQLGLTDLPAPTAAPAGERGRRRKKPLMVVVTEWFNGAHSIYRTHSRTIEAAREHFEVVGFGFGYAIDEAGRAVFDRFIELERPEYIGECLKTLRDFAEAERPDVLYMPSVGMFVLTVFLSNLRIAPLQIAALGHPATTHSDKIDYISVEEDYIGDPACFSERLLALPKNGQPYRASRALPDVAPRVPARRETIQIIVTASPMKLNPAFLDACRQIQARAGLPVQFHFMTGNNNGLPLRHMQRVIGEAVPGAVTHGFHQYSAYLARVDDSDLFLSPFPFGNTNGIVDAFTLGLPGVCKTGPEVFEHIDGALFTRAGMPAWTTADTVESYIEAAVRMITQHDEREALRRQLIETRAVERFFEGHPEAFGERVLRLVRDTGERHAQAALDLTSA</sequence>
<dbReference type="PANTHER" id="PTHR44835">
    <property type="entry name" value="UDP-N-ACETYLGLUCOSAMINE--PEPTIDE N-ACETYLGLUCOSAMINYLTRANSFERASE SPINDLY-RELATED"/>
    <property type="match status" value="1"/>
</dbReference>
<dbReference type="PANTHER" id="PTHR44835:SF1">
    <property type="entry name" value="PROTEIN O-GLCNAC TRANSFERASE"/>
    <property type="match status" value="1"/>
</dbReference>
<evidence type="ECO:0000259" key="5">
    <source>
        <dbReference type="Pfam" id="PF18254"/>
    </source>
</evidence>
<dbReference type="Proteomes" id="UP000185151">
    <property type="component" value="Unassembled WGS sequence"/>
</dbReference>
<gene>
    <name evidence="6" type="ORF">SAMN05444165_4989</name>
</gene>
<reference evidence="6 7" key="1">
    <citation type="submission" date="2016-11" db="EMBL/GenBank/DDBJ databases">
        <authorList>
            <person name="Jaros S."/>
            <person name="Januszkiewicz K."/>
            <person name="Wedrychowicz H."/>
        </authorList>
    </citation>
    <scope>NUCLEOTIDE SEQUENCE [LARGE SCALE GENOMIC DNA]</scope>
    <source>
        <strain evidence="6 7">GAS95</strain>
    </source>
</reference>
<evidence type="ECO:0000256" key="2">
    <source>
        <dbReference type="ARBA" id="ARBA00022676"/>
    </source>
</evidence>
<feature type="domain" description="HMW1" evidence="5">
    <location>
        <begin position="150"/>
        <end position="235"/>
    </location>
</feature>
<organism evidence="6 7">
    <name type="scientific">Paraburkholderia phenazinium</name>
    <dbReference type="NCBI Taxonomy" id="60549"/>
    <lineage>
        <taxon>Bacteria</taxon>
        <taxon>Pseudomonadati</taxon>
        <taxon>Pseudomonadota</taxon>
        <taxon>Betaproteobacteria</taxon>
        <taxon>Burkholderiales</taxon>
        <taxon>Burkholderiaceae</taxon>
        <taxon>Paraburkholderia</taxon>
    </lineage>
</organism>